<organism evidence="1 2">
    <name type="scientific">Tagetes erecta</name>
    <name type="common">African marigold</name>
    <dbReference type="NCBI Taxonomy" id="13708"/>
    <lineage>
        <taxon>Eukaryota</taxon>
        <taxon>Viridiplantae</taxon>
        <taxon>Streptophyta</taxon>
        <taxon>Embryophyta</taxon>
        <taxon>Tracheophyta</taxon>
        <taxon>Spermatophyta</taxon>
        <taxon>Magnoliopsida</taxon>
        <taxon>eudicotyledons</taxon>
        <taxon>Gunneridae</taxon>
        <taxon>Pentapetalae</taxon>
        <taxon>asterids</taxon>
        <taxon>campanulids</taxon>
        <taxon>Asterales</taxon>
        <taxon>Asteraceae</taxon>
        <taxon>Asteroideae</taxon>
        <taxon>Heliantheae alliance</taxon>
        <taxon>Tageteae</taxon>
        <taxon>Tagetes</taxon>
    </lineage>
</organism>
<gene>
    <name evidence="1" type="ORF">QVD17_03046</name>
</gene>
<evidence type="ECO:0000313" key="2">
    <source>
        <dbReference type="Proteomes" id="UP001229421"/>
    </source>
</evidence>
<keyword evidence="2" id="KW-1185">Reference proteome</keyword>
<sequence length="152" mass="17481">MLFDLAAKASPIYFSRVGLGTVPGPGLDLERLRAQNSKYGVINSPSHWGRKTNRHLDVIQPFSIFLFYFRNERRSPSETDSLPIPSLYNSLTFNNSDSLHQMQPFKLQTPIWSLLTNSQFSIFNPLFNTSNSSPDLINHNSRFQFSPFRMHN</sequence>
<name>A0AAD8L9B6_TARER</name>
<reference evidence="1" key="1">
    <citation type="journal article" date="2023" name="bioRxiv">
        <title>Improved chromosome-level genome assembly for marigold (Tagetes erecta).</title>
        <authorList>
            <person name="Jiang F."/>
            <person name="Yuan L."/>
            <person name="Wang S."/>
            <person name="Wang H."/>
            <person name="Xu D."/>
            <person name="Wang A."/>
            <person name="Fan W."/>
        </authorList>
    </citation>
    <scope>NUCLEOTIDE SEQUENCE</scope>
    <source>
        <strain evidence="1">WSJ</strain>
        <tissue evidence="1">Leaf</tissue>
    </source>
</reference>
<dbReference type="Proteomes" id="UP001229421">
    <property type="component" value="Unassembled WGS sequence"/>
</dbReference>
<protein>
    <submittedName>
        <fullName evidence="1">Uncharacterized protein</fullName>
    </submittedName>
</protein>
<proteinExistence type="predicted"/>
<dbReference type="AlphaFoldDB" id="A0AAD8L9B6"/>
<evidence type="ECO:0000313" key="1">
    <source>
        <dbReference type="EMBL" id="KAK1437257.1"/>
    </source>
</evidence>
<accession>A0AAD8L9B6</accession>
<dbReference type="EMBL" id="JAUHHV010000001">
    <property type="protein sequence ID" value="KAK1437257.1"/>
    <property type="molecule type" value="Genomic_DNA"/>
</dbReference>
<comment type="caution">
    <text evidence="1">The sequence shown here is derived from an EMBL/GenBank/DDBJ whole genome shotgun (WGS) entry which is preliminary data.</text>
</comment>